<proteinExistence type="predicted"/>
<dbReference type="AlphaFoldDB" id="A0A1I6K669"/>
<dbReference type="PROSITE" id="PS50263">
    <property type="entry name" value="CN_HYDROLASE"/>
    <property type="match status" value="1"/>
</dbReference>
<dbReference type="Pfam" id="PF00795">
    <property type="entry name" value="CN_hydrolase"/>
    <property type="match status" value="1"/>
</dbReference>
<dbReference type="Proteomes" id="UP000198644">
    <property type="component" value="Unassembled WGS sequence"/>
</dbReference>
<dbReference type="Gene3D" id="3.60.110.10">
    <property type="entry name" value="Carbon-nitrogen hydrolase"/>
    <property type="match status" value="1"/>
</dbReference>
<evidence type="ECO:0000313" key="3">
    <source>
        <dbReference type="EMBL" id="SFR86568.1"/>
    </source>
</evidence>
<dbReference type="InterPro" id="IPR003694">
    <property type="entry name" value="NAD_synthase"/>
</dbReference>
<name>A0A1I6K669_9GAMM</name>
<evidence type="ECO:0000313" key="4">
    <source>
        <dbReference type="Proteomes" id="UP000198644"/>
    </source>
</evidence>
<sequence length="213" mass="23176">MSQQPDAAEMTGPGQKLRVVIAQMDFLVGDIPGNAQLVIDSVRRAESEMNADIVIFPELCLTGYPPEDLLLRPSMDLRVSEALDTLCKADLSAAFVIGAPIREGGLLFNSAVLIEQGEVRATYFKQFPPNYQVFDEKRYFASGDDTCVVNVRGVPVGLTVCEDIWRDGPVERSAEAGARLVININASPYDGGKQAKRKALLERKSAESSVSIV</sequence>
<reference evidence="3 4" key="1">
    <citation type="submission" date="2016-10" db="EMBL/GenBank/DDBJ databases">
        <authorList>
            <person name="de Groot N.N."/>
        </authorList>
    </citation>
    <scope>NUCLEOTIDE SEQUENCE [LARGE SCALE GENOMIC DNA]</scope>
    <source>
        <strain evidence="3 4">CGMCC 1.9167</strain>
    </source>
</reference>
<gene>
    <name evidence="3" type="ORF">SAMN05216203_3565</name>
</gene>
<dbReference type="InterPro" id="IPR003010">
    <property type="entry name" value="C-N_Hydrolase"/>
</dbReference>
<dbReference type="InterPro" id="IPR036526">
    <property type="entry name" value="C-N_Hydrolase_sf"/>
</dbReference>
<dbReference type="STRING" id="650891.SAMN05216203_3565"/>
<keyword evidence="4" id="KW-1185">Reference proteome</keyword>
<protein>
    <submittedName>
        <fullName evidence="3">NAD+ synthase (Glutamine-hydrolysing)</fullName>
    </submittedName>
</protein>
<dbReference type="GO" id="GO:0005737">
    <property type="term" value="C:cytoplasm"/>
    <property type="evidence" value="ECO:0007669"/>
    <property type="project" value="InterPro"/>
</dbReference>
<dbReference type="GO" id="GO:0003952">
    <property type="term" value="F:NAD+ synthase (glutamine-hydrolyzing) activity"/>
    <property type="evidence" value="ECO:0007669"/>
    <property type="project" value="InterPro"/>
</dbReference>
<evidence type="ECO:0000256" key="1">
    <source>
        <dbReference type="ARBA" id="ARBA00022598"/>
    </source>
</evidence>
<organism evidence="3 4">
    <name type="scientific">Marinobacter daqiaonensis</name>
    <dbReference type="NCBI Taxonomy" id="650891"/>
    <lineage>
        <taxon>Bacteria</taxon>
        <taxon>Pseudomonadati</taxon>
        <taxon>Pseudomonadota</taxon>
        <taxon>Gammaproteobacteria</taxon>
        <taxon>Pseudomonadales</taxon>
        <taxon>Marinobacteraceae</taxon>
        <taxon>Marinobacter</taxon>
    </lineage>
</organism>
<feature type="domain" description="CN hydrolase" evidence="2">
    <location>
        <begin position="17"/>
        <end position="213"/>
    </location>
</feature>
<dbReference type="PANTHER" id="PTHR23090:SF9">
    <property type="entry name" value="GLUTAMINE-DEPENDENT NAD(+) SYNTHETASE"/>
    <property type="match status" value="1"/>
</dbReference>
<dbReference type="EMBL" id="FOYW01000004">
    <property type="protein sequence ID" value="SFR86568.1"/>
    <property type="molecule type" value="Genomic_DNA"/>
</dbReference>
<accession>A0A1I6K669</accession>
<dbReference type="CDD" id="cd07570">
    <property type="entry name" value="GAT_Gln-NAD-synth"/>
    <property type="match status" value="1"/>
</dbReference>
<evidence type="ECO:0000259" key="2">
    <source>
        <dbReference type="PROSITE" id="PS50263"/>
    </source>
</evidence>
<dbReference type="GO" id="GO:0004359">
    <property type="term" value="F:glutaminase activity"/>
    <property type="evidence" value="ECO:0007669"/>
    <property type="project" value="InterPro"/>
</dbReference>
<dbReference type="PANTHER" id="PTHR23090">
    <property type="entry name" value="NH 3 /GLUTAMINE-DEPENDENT NAD + SYNTHETASE"/>
    <property type="match status" value="1"/>
</dbReference>
<keyword evidence="1" id="KW-0436">Ligase</keyword>
<dbReference type="GO" id="GO:0009435">
    <property type="term" value="P:NAD+ biosynthetic process"/>
    <property type="evidence" value="ECO:0007669"/>
    <property type="project" value="InterPro"/>
</dbReference>
<dbReference type="SUPFAM" id="SSF56317">
    <property type="entry name" value="Carbon-nitrogen hydrolase"/>
    <property type="match status" value="1"/>
</dbReference>